<feature type="compositionally biased region" description="Acidic residues" evidence="1">
    <location>
        <begin position="104"/>
        <end position="136"/>
    </location>
</feature>
<proteinExistence type="predicted"/>
<feature type="region of interest" description="Disordered" evidence="1">
    <location>
        <begin position="1"/>
        <end position="24"/>
    </location>
</feature>
<name>A0A0D1ZPJ0_9EURO</name>
<dbReference type="RefSeq" id="XP_016234953.1">
    <property type="nucleotide sequence ID" value="XM_016381851.1"/>
</dbReference>
<dbReference type="HOGENOM" id="CLU_058482_0_0_1"/>
<dbReference type="AlphaFoldDB" id="A0A0D1ZPJ0"/>
<dbReference type="OrthoDB" id="5431245at2759"/>
<dbReference type="VEuPathDB" id="FungiDB:PV08_07521"/>
<dbReference type="STRING" id="91928.A0A0D1ZPJ0"/>
<organism evidence="2 3">
    <name type="scientific">Exophiala spinifera</name>
    <dbReference type="NCBI Taxonomy" id="91928"/>
    <lineage>
        <taxon>Eukaryota</taxon>
        <taxon>Fungi</taxon>
        <taxon>Dikarya</taxon>
        <taxon>Ascomycota</taxon>
        <taxon>Pezizomycotina</taxon>
        <taxon>Eurotiomycetes</taxon>
        <taxon>Chaetothyriomycetidae</taxon>
        <taxon>Chaetothyriales</taxon>
        <taxon>Herpotrichiellaceae</taxon>
        <taxon>Exophiala</taxon>
    </lineage>
</organism>
<dbReference type="EMBL" id="KN847496">
    <property type="protein sequence ID" value="KIW14737.1"/>
    <property type="molecule type" value="Genomic_DNA"/>
</dbReference>
<sequence length="230" mass="25678">MPSLTFSSDAASAKQNSIYTRPQKKQKMSITQTYFLAHSARGKLSREAARPDHDLRLLVGHANMLDSLMLDLANAEQEQERWFNNIVNGSSEEEEEKAKKVETITEEDEQSESESEDEAEITAVEVDSDMEDDEELLTLTRTASRHSPPELSLDTDSSSDSDEDENMVPLSPPSPMAVETLSEKQRQAIATTSYYDAKEASSLSPTESEAFEQEGFYLPSRQQPTIIAAY</sequence>
<dbReference type="PANTHER" id="PTHR36826">
    <property type="entry name" value="PROTEIN ECM13"/>
    <property type="match status" value="1"/>
</dbReference>
<accession>A0A0D1ZPJ0</accession>
<dbReference type="InterPro" id="IPR037738">
    <property type="entry name" value="Ecm13-like"/>
</dbReference>
<feature type="compositionally biased region" description="Acidic residues" evidence="1">
    <location>
        <begin position="157"/>
        <end position="166"/>
    </location>
</feature>
<dbReference type="PANTHER" id="PTHR36826:SF1">
    <property type="entry name" value="PROTEIN ECM13"/>
    <property type="match status" value="1"/>
</dbReference>
<evidence type="ECO:0000313" key="2">
    <source>
        <dbReference type="EMBL" id="KIW14737.1"/>
    </source>
</evidence>
<keyword evidence="3" id="KW-1185">Reference proteome</keyword>
<dbReference type="GeneID" id="27334604"/>
<reference evidence="2 3" key="1">
    <citation type="submission" date="2015-01" db="EMBL/GenBank/DDBJ databases">
        <title>The Genome Sequence of Exophiala spinifera CBS89968.</title>
        <authorList>
            <consortium name="The Broad Institute Genomics Platform"/>
            <person name="Cuomo C."/>
            <person name="de Hoog S."/>
            <person name="Gorbushina A."/>
            <person name="Stielow B."/>
            <person name="Teixiera M."/>
            <person name="Abouelleil A."/>
            <person name="Chapman S.B."/>
            <person name="Priest M."/>
            <person name="Young S.K."/>
            <person name="Wortman J."/>
            <person name="Nusbaum C."/>
            <person name="Birren B."/>
        </authorList>
    </citation>
    <scope>NUCLEOTIDE SEQUENCE [LARGE SCALE GENOMIC DNA]</scope>
    <source>
        <strain evidence="2 3">CBS 89968</strain>
    </source>
</reference>
<evidence type="ECO:0000313" key="3">
    <source>
        <dbReference type="Proteomes" id="UP000053328"/>
    </source>
</evidence>
<feature type="compositionally biased region" description="Polar residues" evidence="1">
    <location>
        <begin position="1"/>
        <end position="20"/>
    </location>
</feature>
<evidence type="ECO:0000256" key="1">
    <source>
        <dbReference type="SAM" id="MobiDB-lite"/>
    </source>
</evidence>
<protein>
    <submittedName>
        <fullName evidence="2">Uncharacterized protein</fullName>
    </submittedName>
</protein>
<feature type="region of interest" description="Disordered" evidence="1">
    <location>
        <begin position="86"/>
        <end position="177"/>
    </location>
</feature>
<dbReference type="Proteomes" id="UP000053328">
    <property type="component" value="Unassembled WGS sequence"/>
</dbReference>
<gene>
    <name evidence="2" type="ORF">PV08_07521</name>
</gene>